<protein>
    <recommendedName>
        <fullName evidence="4">G-protein coupled receptors family 1 profile domain-containing protein</fullName>
    </recommendedName>
</protein>
<organism evidence="2 3">
    <name type="scientific">Candidula unifasciata</name>
    <dbReference type="NCBI Taxonomy" id="100452"/>
    <lineage>
        <taxon>Eukaryota</taxon>
        <taxon>Metazoa</taxon>
        <taxon>Spiralia</taxon>
        <taxon>Lophotrochozoa</taxon>
        <taxon>Mollusca</taxon>
        <taxon>Gastropoda</taxon>
        <taxon>Heterobranchia</taxon>
        <taxon>Euthyneura</taxon>
        <taxon>Panpulmonata</taxon>
        <taxon>Eupulmonata</taxon>
        <taxon>Stylommatophora</taxon>
        <taxon>Helicina</taxon>
        <taxon>Helicoidea</taxon>
        <taxon>Geomitridae</taxon>
        <taxon>Candidula</taxon>
    </lineage>
</organism>
<gene>
    <name evidence="2" type="ORF">CUNI_LOCUS16516</name>
</gene>
<dbReference type="OrthoDB" id="6435638at2759"/>
<keyword evidence="3" id="KW-1185">Reference proteome</keyword>
<keyword evidence="1" id="KW-1133">Transmembrane helix</keyword>
<evidence type="ECO:0000256" key="1">
    <source>
        <dbReference type="SAM" id="Phobius"/>
    </source>
</evidence>
<dbReference type="SUPFAM" id="SSF81321">
    <property type="entry name" value="Family A G protein-coupled receptor-like"/>
    <property type="match status" value="1"/>
</dbReference>
<feature type="non-terminal residue" evidence="2">
    <location>
        <position position="1"/>
    </location>
</feature>
<reference evidence="2" key="1">
    <citation type="submission" date="2021-04" db="EMBL/GenBank/DDBJ databases">
        <authorList>
            <consortium name="Molecular Ecology Group"/>
        </authorList>
    </citation>
    <scope>NUCLEOTIDE SEQUENCE</scope>
</reference>
<dbReference type="Proteomes" id="UP000678393">
    <property type="component" value="Unassembled WGS sequence"/>
</dbReference>
<dbReference type="AlphaFoldDB" id="A0A8S3ZSL0"/>
<accession>A0A8S3ZSL0</accession>
<dbReference type="Gene3D" id="1.20.1070.10">
    <property type="entry name" value="Rhodopsin 7-helix transmembrane proteins"/>
    <property type="match status" value="1"/>
</dbReference>
<feature type="transmembrane region" description="Helical" evidence="1">
    <location>
        <begin position="120"/>
        <end position="144"/>
    </location>
</feature>
<comment type="caution">
    <text evidence="2">The sequence shown here is derived from an EMBL/GenBank/DDBJ whole genome shotgun (WGS) entry which is preliminary data.</text>
</comment>
<evidence type="ECO:0000313" key="2">
    <source>
        <dbReference type="EMBL" id="CAG5130958.1"/>
    </source>
</evidence>
<evidence type="ECO:0008006" key="4">
    <source>
        <dbReference type="Google" id="ProtNLM"/>
    </source>
</evidence>
<dbReference type="EMBL" id="CAJHNH020004379">
    <property type="protein sequence ID" value="CAG5130958.1"/>
    <property type="molecule type" value="Genomic_DNA"/>
</dbReference>
<keyword evidence="1" id="KW-0472">Membrane</keyword>
<keyword evidence="1" id="KW-0812">Transmembrane</keyword>
<evidence type="ECO:0000313" key="3">
    <source>
        <dbReference type="Proteomes" id="UP000678393"/>
    </source>
</evidence>
<sequence length="154" mass="17743">MIQFNAAFIFRLPQSVIFHVESHPKYTWFKQCVTFNFFPSQHHELAYNLFSIIALYGLPLTIITSAYCFIMCRISKKSRQSRYEISGPVYDGTGSELAVLRRSGIGNIERAKSRTLKMTLVIGTYGSLVGWTVQECLVFFLFFISVLRLCLNYL</sequence>
<proteinExistence type="predicted"/>
<feature type="transmembrane region" description="Helical" evidence="1">
    <location>
        <begin position="45"/>
        <end position="72"/>
    </location>
</feature>
<name>A0A8S3ZSL0_9EUPU</name>